<dbReference type="Proteomes" id="UP001597063">
    <property type="component" value="Unassembled WGS sequence"/>
</dbReference>
<dbReference type="InterPro" id="IPR002397">
    <property type="entry name" value="Cyt_P450_B"/>
</dbReference>
<comment type="similarity">
    <text evidence="1 2">Belongs to the cytochrome P450 family.</text>
</comment>
<keyword evidence="4" id="KW-1185">Reference proteome</keyword>
<dbReference type="PANTHER" id="PTHR46696:SF6">
    <property type="entry name" value="P450, PUTATIVE (EUROFUNG)-RELATED"/>
    <property type="match status" value="1"/>
</dbReference>
<sequence>MTEAIETSATGGAADAADFDVAAAWHVADPYPFLRRLRHERPVFWSEHLSMWVLTRYADVRAAYRDNALFSSVGSLTISRTLTPEVKELLGEHRSFLDDFAANVDPPKHTRMRRAISRAFTPRAVARLGDAFRRHMDTVLDDVVPRGHADFVADIAHLPSARLAAAFIGVPPEDEERVKHWVLSWFQLFLSPQPPERQRELAGDFLKYLDYVDRLVTARRAEPRDDFVSLMAELIDTGPDGLSHREVVETISALLLGGNDTVPNALSNAVHRLMRERAVWEEVVADPSLVPGMIEETLRIDGASLGSFRTATRDVTLHGVTIPAGAQVLLHADSAAHDETVFPDPERFDVRRPNAREHMVFGYGVHHCVGAALSRLKLEIAFERLAARLPDLRAAPGEVAYRRSLVGRGLVALPVSWTP</sequence>
<keyword evidence="2" id="KW-0408">Iron</keyword>
<dbReference type="InterPro" id="IPR001128">
    <property type="entry name" value="Cyt_P450"/>
</dbReference>
<dbReference type="EMBL" id="JBHTGP010000004">
    <property type="protein sequence ID" value="MFD0684656.1"/>
    <property type="molecule type" value="Genomic_DNA"/>
</dbReference>
<keyword evidence="2" id="KW-0560">Oxidoreductase</keyword>
<dbReference type="PANTHER" id="PTHR46696">
    <property type="entry name" value="P450, PUTATIVE (EUROFUNG)-RELATED"/>
    <property type="match status" value="1"/>
</dbReference>
<keyword evidence="2" id="KW-0503">Monooxygenase</keyword>
<reference evidence="4" key="1">
    <citation type="journal article" date="2019" name="Int. J. Syst. Evol. Microbiol.">
        <title>The Global Catalogue of Microorganisms (GCM) 10K type strain sequencing project: providing services to taxonomists for standard genome sequencing and annotation.</title>
        <authorList>
            <consortium name="The Broad Institute Genomics Platform"/>
            <consortium name="The Broad Institute Genome Sequencing Center for Infectious Disease"/>
            <person name="Wu L."/>
            <person name="Ma J."/>
        </authorList>
    </citation>
    <scope>NUCLEOTIDE SEQUENCE [LARGE SCALE GENOMIC DNA]</scope>
    <source>
        <strain evidence="4">JCM 9371</strain>
    </source>
</reference>
<keyword evidence="2" id="KW-0479">Metal-binding</keyword>
<dbReference type="Pfam" id="PF00067">
    <property type="entry name" value="p450"/>
    <property type="match status" value="1"/>
</dbReference>
<dbReference type="SUPFAM" id="SSF48264">
    <property type="entry name" value="Cytochrome P450"/>
    <property type="match status" value="1"/>
</dbReference>
<evidence type="ECO:0000256" key="2">
    <source>
        <dbReference type="RuleBase" id="RU000461"/>
    </source>
</evidence>
<dbReference type="PROSITE" id="PS00086">
    <property type="entry name" value="CYTOCHROME_P450"/>
    <property type="match status" value="1"/>
</dbReference>
<dbReference type="CDD" id="cd11078">
    <property type="entry name" value="CYP130-like"/>
    <property type="match status" value="1"/>
</dbReference>
<dbReference type="InterPro" id="IPR017972">
    <property type="entry name" value="Cyt_P450_CS"/>
</dbReference>
<proteinExistence type="inferred from homology"/>
<evidence type="ECO:0000313" key="3">
    <source>
        <dbReference type="EMBL" id="MFD0684656.1"/>
    </source>
</evidence>
<comment type="caution">
    <text evidence="3">The sequence shown here is derived from an EMBL/GenBank/DDBJ whole genome shotgun (WGS) entry which is preliminary data.</text>
</comment>
<organism evidence="3 4">
    <name type="scientific">Actinomadura fibrosa</name>
    <dbReference type="NCBI Taxonomy" id="111802"/>
    <lineage>
        <taxon>Bacteria</taxon>
        <taxon>Bacillati</taxon>
        <taxon>Actinomycetota</taxon>
        <taxon>Actinomycetes</taxon>
        <taxon>Streptosporangiales</taxon>
        <taxon>Thermomonosporaceae</taxon>
        <taxon>Actinomadura</taxon>
    </lineage>
</organism>
<keyword evidence="2" id="KW-0349">Heme</keyword>
<dbReference type="RefSeq" id="WP_131760431.1">
    <property type="nucleotide sequence ID" value="NZ_CAACUY010000115.1"/>
</dbReference>
<dbReference type="Gene3D" id="1.10.630.10">
    <property type="entry name" value="Cytochrome P450"/>
    <property type="match status" value="1"/>
</dbReference>
<gene>
    <name evidence="3" type="ORF">ACFQZM_09130</name>
</gene>
<dbReference type="InterPro" id="IPR036396">
    <property type="entry name" value="Cyt_P450_sf"/>
</dbReference>
<evidence type="ECO:0000313" key="4">
    <source>
        <dbReference type="Proteomes" id="UP001597063"/>
    </source>
</evidence>
<protein>
    <submittedName>
        <fullName evidence="3">Cytochrome P450</fullName>
    </submittedName>
</protein>
<accession>A0ABW2XJH9</accession>
<dbReference type="PRINTS" id="PR00359">
    <property type="entry name" value="BP450"/>
</dbReference>
<evidence type="ECO:0000256" key="1">
    <source>
        <dbReference type="ARBA" id="ARBA00010617"/>
    </source>
</evidence>
<name>A0ABW2XJH9_9ACTN</name>